<keyword evidence="3 7" id="KW-0812">Transmembrane</keyword>
<keyword evidence="2" id="KW-1003">Cell membrane</keyword>
<evidence type="ECO:0000256" key="7">
    <source>
        <dbReference type="SAM" id="Phobius"/>
    </source>
</evidence>
<dbReference type="Proteomes" id="UP000247099">
    <property type="component" value="Unassembled WGS sequence"/>
</dbReference>
<feature type="transmembrane region" description="Helical" evidence="7">
    <location>
        <begin position="20"/>
        <end position="44"/>
    </location>
</feature>
<dbReference type="InParanoid" id="A0A317ZF62"/>
<dbReference type="GO" id="GO:0005886">
    <property type="term" value="C:plasma membrane"/>
    <property type="evidence" value="ECO:0007669"/>
    <property type="project" value="UniProtKB-SubCell"/>
</dbReference>
<keyword evidence="9" id="KW-1185">Reference proteome</keyword>
<dbReference type="RefSeq" id="WP_110131023.1">
    <property type="nucleotide sequence ID" value="NZ_QHJQ01000005.1"/>
</dbReference>
<dbReference type="EMBL" id="QHJQ01000005">
    <property type="protein sequence ID" value="PXA04076.1"/>
    <property type="molecule type" value="Genomic_DNA"/>
</dbReference>
<keyword evidence="5 7" id="KW-0472">Membrane</keyword>
<dbReference type="GO" id="GO:0015081">
    <property type="term" value="F:sodium ion transmembrane transporter activity"/>
    <property type="evidence" value="ECO:0007669"/>
    <property type="project" value="InterPro"/>
</dbReference>
<accession>A0A317ZF62</accession>
<dbReference type="AlphaFoldDB" id="A0A317ZF62"/>
<comment type="caution">
    <text evidence="8">The sequence shown here is derived from an EMBL/GenBank/DDBJ whole genome shotgun (WGS) entry which is preliminary data.</text>
</comment>
<keyword evidence="4 7" id="KW-1133">Transmembrane helix</keyword>
<evidence type="ECO:0000256" key="5">
    <source>
        <dbReference type="ARBA" id="ARBA00023136"/>
    </source>
</evidence>
<dbReference type="OrthoDB" id="5405811at2"/>
<proteinExistence type="predicted"/>
<dbReference type="PROSITE" id="PS51257">
    <property type="entry name" value="PROKAR_LIPOPROTEIN"/>
    <property type="match status" value="1"/>
</dbReference>
<sequence length="128" mass="14122">MKFNFDPGNIPDNDGLTISLIGMAIVFLGLLAVSCMIIVLPKALHLLDASRRRKPDASKSKDAHDDMERREKAIVAAIAMVLEDAMRPEDGSTIQRITIRRSGTESIWRQAGQMRSLSSHTPIRGGPR</sequence>
<gene>
    <name evidence="8" type="ORF">DDZ13_08535</name>
</gene>
<reference evidence="8 9" key="1">
    <citation type="submission" date="2018-05" db="EMBL/GenBank/DDBJ databases">
        <title>Coraliomargarita sinensis sp. nov., isolated from a marine solar saltern.</title>
        <authorList>
            <person name="Zhou L.Y."/>
        </authorList>
    </citation>
    <scope>NUCLEOTIDE SEQUENCE [LARGE SCALE GENOMIC DNA]</scope>
    <source>
        <strain evidence="8 9">WN38</strain>
    </source>
</reference>
<evidence type="ECO:0000256" key="3">
    <source>
        <dbReference type="ARBA" id="ARBA00022692"/>
    </source>
</evidence>
<name>A0A317ZF62_9BACT</name>
<protein>
    <submittedName>
        <fullName evidence="8">Uncharacterized protein</fullName>
    </submittedName>
</protein>
<organism evidence="8 9">
    <name type="scientific">Coraliomargarita sinensis</name>
    <dbReference type="NCBI Taxonomy" id="2174842"/>
    <lineage>
        <taxon>Bacteria</taxon>
        <taxon>Pseudomonadati</taxon>
        <taxon>Verrucomicrobiota</taxon>
        <taxon>Opitutia</taxon>
        <taxon>Puniceicoccales</taxon>
        <taxon>Coraliomargaritaceae</taxon>
        <taxon>Coraliomargarita</taxon>
    </lineage>
</organism>
<evidence type="ECO:0000256" key="4">
    <source>
        <dbReference type="ARBA" id="ARBA00022989"/>
    </source>
</evidence>
<evidence type="ECO:0000256" key="2">
    <source>
        <dbReference type="ARBA" id="ARBA00022475"/>
    </source>
</evidence>
<dbReference type="Pfam" id="PF04277">
    <property type="entry name" value="OAD_gamma"/>
    <property type="match status" value="1"/>
</dbReference>
<dbReference type="InterPro" id="IPR005899">
    <property type="entry name" value="Na_pump_deCOase"/>
</dbReference>
<feature type="region of interest" description="Disordered" evidence="6">
    <location>
        <begin position="105"/>
        <end position="128"/>
    </location>
</feature>
<evidence type="ECO:0000313" key="9">
    <source>
        <dbReference type="Proteomes" id="UP000247099"/>
    </source>
</evidence>
<evidence type="ECO:0000256" key="1">
    <source>
        <dbReference type="ARBA" id="ARBA00004236"/>
    </source>
</evidence>
<evidence type="ECO:0000313" key="8">
    <source>
        <dbReference type="EMBL" id="PXA04076.1"/>
    </source>
</evidence>
<comment type="subcellular location">
    <subcellularLocation>
        <location evidence="1">Cell membrane</location>
    </subcellularLocation>
</comment>
<evidence type="ECO:0000256" key="6">
    <source>
        <dbReference type="SAM" id="MobiDB-lite"/>
    </source>
</evidence>
<dbReference type="GO" id="GO:0036376">
    <property type="term" value="P:sodium ion export across plasma membrane"/>
    <property type="evidence" value="ECO:0007669"/>
    <property type="project" value="InterPro"/>
</dbReference>